<feature type="disulfide bond" evidence="7">
    <location>
        <begin position="1016"/>
        <end position="1033"/>
    </location>
</feature>
<evidence type="ECO:0000256" key="7">
    <source>
        <dbReference type="PROSITE-ProRule" id="PRU00076"/>
    </source>
</evidence>
<dbReference type="Gene3D" id="2.10.25.10">
    <property type="entry name" value="Laminin"/>
    <property type="match status" value="2"/>
</dbReference>
<feature type="disulfide bond" evidence="7">
    <location>
        <begin position="994"/>
        <end position="1003"/>
    </location>
</feature>
<comment type="caution">
    <text evidence="11">The sequence shown here is derived from an EMBL/GenBank/DDBJ whole genome shotgun (WGS) entry which is preliminary data.</text>
</comment>
<dbReference type="PANTHER" id="PTHR24269:SF16">
    <property type="entry name" value="PROTEIN SLG1"/>
    <property type="match status" value="1"/>
</dbReference>
<evidence type="ECO:0000256" key="1">
    <source>
        <dbReference type="ARBA" id="ARBA00004167"/>
    </source>
</evidence>
<evidence type="ECO:0000259" key="9">
    <source>
        <dbReference type="PROSITE" id="PS50026"/>
    </source>
</evidence>
<dbReference type="SMART" id="SM00181">
    <property type="entry name" value="EGF"/>
    <property type="match status" value="3"/>
</dbReference>
<keyword evidence="7" id="KW-0245">EGF-like domain</keyword>
<dbReference type="PROSITE" id="PS50026">
    <property type="entry name" value="EGF_3"/>
    <property type="match status" value="3"/>
</dbReference>
<feature type="domain" description="WSC" evidence="10">
    <location>
        <begin position="526"/>
        <end position="621"/>
    </location>
</feature>
<evidence type="ECO:0000256" key="2">
    <source>
        <dbReference type="ARBA" id="ARBA00022692"/>
    </source>
</evidence>
<feature type="disulfide bond" evidence="7">
    <location>
        <begin position="1073"/>
        <end position="1082"/>
    </location>
</feature>
<evidence type="ECO:0000256" key="3">
    <source>
        <dbReference type="ARBA" id="ARBA00022729"/>
    </source>
</evidence>
<feature type="disulfide bond" evidence="7">
    <location>
        <begin position="973"/>
        <end position="983"/>
    </location>
</feature>
<feature type="domain" description="EGF-like" evidence="9">
    <location>
        <begin position="1047"/>
        <end position="1083"/>
    </location>
</feature>
<evidence type="ECO:0000313" key="11">
    <source>
        <dbReference type="EMBL" id="CAF0916778.1"/>
    </source>
</evidence>
<feature type="domain" description="EGF-like" evidence="9">
    <location>
        <begin position="969"/>
        <end position="1004"/>
    </location>
</feature>
<dbReference type="PROSITE" id="PS00022">
    <property type="entry name" value="EGF_1"/>
    <property type="match status" value="3"/>
</dbReference>
<sequence length="1153" mass="132134">MNGLTQSGCSCVCTGSSDKYCGCLNHYLAYKLKNKRSDTTIVSTYHGCFTSNIFPSGKHIPYNTNGICLNFCSQSKYMITYESEYCYCLETIDQFIETSENMCNFPCAGNSSQICGGYEHGSLFKISKISLVSSLPYYVKEDFNFKLILKSNYYISNNYLVDFGDGDIRKFSFVNSSLSLEKSYNLTGLYEIRVTFLDGNLLVLNPLIFVDKNISNNSFKNYNLSSYNIVNSINIEINENAEYLGCYSKRSFERETSSKVLDISKCSAFCSKHFHSYSDAHTSGKCFCTTRYEIPTIESLSKCICACPDKLNRFCSCFDETRIYNDKNNFAKILIGKYIGCFENTNTLNDPNITTINFGFLSNDICIQYCNQRNYFYASTTRGDECQCFNETFNLNILNETYCQQKCNGNKSQICGDIPTKSVYFINTLSLQLECSFLVRQYEEFSCILTLKSNVLESYKILVDFEDGDLRSFENLNFIDQFLLIINKTYIIVGNFTVKAYLIDTTMNVNTKVNVNFEFKKINPDKNGYIGCYFDRNPLEFNEITFVSEYNMTNSECMNICYIYGYNFSATFYGNSCSCASIYGSYNLARNGLICDQACSGNRNEICGGTKFNFYSIYDTDSNSLTFGLNMKCTTVNVSNLIEISNLNSPIEACKLNGYSFLIASVERFYCSNKNYSTFGIDHTNSLCDETCYSLKECGGSNYRLNSVYETTNVMNNKPNNMSEYYYEYLGCFEIQKQTNYINFKNLTISKCLKFCNYFNSSIAGSGLQCICLNEQQILNKVSDTNCQNVNSNDWHYAGNGQYYGVYKLKILNRSEIGLKKNEYTFLEQYSVFFHQLILELNQNSKEECQNFCMFYKFSIFAIREFNCYCGNNFKDNLSSKIEIYKSLYEETTYKFDQQSRQKIDPTTQKVDLSTQKIDPTTQKVDLSTSKLINLTVQSEPITFFQSLDDLTLTNAKFILDLFNDPTQDLSGCLTNCSNNGWCGKIEEKIECKCFNEYEGSNCGETTNICKKEKRCLNNGICFPIENNLNYKCECKYPYYGENCQYEIDLCQNITCLNGICYVNESKSPFCKCFNYYKGERCQEPETSLVVISSFIKISSVIAIIVICCLFLIVILSDVISIFNACTKVNKPKKIQPKKDYVVKRIKYSNNSE</sequence>
<keyword evidence="2 8" id="KW-0812">Transmembrane</keyword>
<keyword evidence="7" id="KW-1015">Disulfide bond</keyword>
<keyword evidence="6" id="KW-0325">Glycoprotein</keyword>
<keyword evidence="12" id="KW-1185">Reference proteome</keyword>
<dbReference type="PROSITE" id="PS51212">
    <property type="entry name" value="WSC"/>
    <property type="match status" value="4"/>
</dbReference>
<dbReference type="PROSITE" id="PS01186">
    <property type="entry name" value="EGF_2"/>
    <property type="match status" value="1"/>
</dbReference>
<keyword evidence="3" id="KW-0732">Signal</keyword>
<evidence type="ECO:0008006" key="13">
    <source>
        <dbReference type="Google" id="ProtNLM"/>
    </source>
</evidence>
<evidence type="ECO:0000256" key="6">
    <source>
        <dbReference type="ARBA" id="ARBA00023180"/>
    </source>
</evidence>
<dbReference type="SMART" id="SM00321">
    <property type="entry name" value="WSC"/>
    <property type="match status" value="2"/>
</dbReference>
<evidence type="ECO:0000256" key="8">
    <source>
        <dbReference type="SAM" id="Phobius"/>
    </source>
</evidence>
<feature type="disulfide bond" evidence="7">
    <location>
        <begin position="1051"/>
        <end position="1061"/>
    </location>
</feature>
<dbReference type="EMBL" id="CAJNOC010002171">
    <property type="protein sequence ID" value="CAF0916778.1"/>
    <property type="molecule type" value="Genomic_DNA"/>
</dbReference>
<evidence type="ECO:0000313" key="12">
    <source>
        <dbReference type="Proteomes" id="UP000663879"/>
    </source>
</evidence>
<evidence type="ECO:0000256" key="5">
    <source>
        <dbReference type="ARBA" id="ARBA00023136"/>
    </source>
</evidence>
<dbReference type="InterPro" id="IPR002889">
    <property type="entry name" value="WSC_carb-bd"/>
</dbReference>
<feature type="domain" description="WSC" evidence="10">
    <location>
        <begin position="335"/>
        <end position="427"/>
    </location>
</feature>
<keyword evidence="5 8" id="KW-0472">Membrane</keyword>
<feature type="domain" description="EGF-like" evidence="9">
    <location>
        <begin position="1006"/>
        <end position="1045"/>
    </location>
</feature>
<dbReference type="Pfam" id="PF01822">
    <property type="entry name" value="WSC"/>
    <property type="match status" value="3"/>
</dbReference>
<keyword evidence="4 8" id="KW-1133">Transmembrane helix</keyword>
<dbReference type="AlphaFoldDB" id="A0A814ATJ0"/>
<reference evidence="11" key="1">
    <citation type="submission" date="2021-02" db="EMBL/GenBank/DDBJ databases">
        <authorList>
            <person name="Nowell W R."/>
        </authorList>
    </citation>
    <scope>NUCLEOTIDE SEQUENCE</scope>
    <source>
        <strain evidence="11">Ploen Becks lab</strain>
    </source>
</reference>
<dbReference type="InterPro" id="IPR051836">
    <property type="entry name" value="Kremen_rcpt"/>
</dbReference>
<comment type="subcellular location">
    <subcellularLocation>
        <location evidence="1">Membrane</location>
        <topology evidence="1">Single-pass membrane protein</topology>
    </subcellularLocation>
</comment>
<dbReference type="Proteomes" id="UP000663879">
    <property type="component" value="Unassembled WGS sequence"/>
</dbReference>
<name>A0A814ATJ0_9BILA</name>
<comment type="caution">
    <text evidence="7">Lacks conserved residue(s) required for the propagation of feature annotation.</text>
</comment>
<organism evidence="11 12">
    <name type="scientific">Brachionus calyciflorus</name>
    <dbReference type="NCBI Taxonomy" id="104777"/>
    <lineage>
        <taxon>Eukaryota</taxon>
        <taxon>Metazoa</taxon>
        <taxon>Spiralia</taxon>
        <taxon>Gnathifera</taxon>
        <taxon>Rotifera</taxon>
        <taxon>Eurotatoria</taxon>
        <taxon>Monogononta</taxon>
        <taxon>Pseudotrocha</taxon>
        <taxon>Ploima</taxon>
        <taxon>Brachionidae</taxon>
        <taxon>Brachionus</taxon>
    </lineage>
</organism>
<proteinExistence type="predicted"/>
<dbReference type="GO" id="GO:0005886">
    <property type="term" value="C:plasma membrane"/>
    <property type="evidence" value="ECO:0007669"/>
    <property type="project" value="TreeGrafter"/>
</dbReference>
<dbReference type="SUPFAM" id="SSF57196">
    <property type="entry name" value="EGF/Laminin"/>
    <property type="match status" value="1"/>
</dbReference>
<accession>A0A814ATJ0</accession>
<feature type="disulfide bond" evidence="7">
    <location>
        <begin position="1035"/>
        <end position="1044"/>
    </location>
</feature>
<dbReference type="PANTHER" id="PTHR24269">
    <property type="entry name" value="KREMEN PROTEIN"/>
    <property type="match status" value="1"/>
</dbReference>
<feature type="transmembrane region" description="Helical" evidence="8">
    <location>
        <begin position="1101"/>
        <end position="1126"/>
    </location>
</feature>
<dbReference type="OrthoDB" id="10043391at2759"/>
<dbReference type="InterPro" id="IPR000742">
    <property type="entry name" value="EGF"/>
</dbReference>
<evidence type="ECO:0000259" key="10">
    <source>
        <dbReference type="PROSITE" id="PS51212"/>
    </source>
</evidence>
<evidence type="ECO:0000256" key="4">
    <source>
        <dbReference type="ARBA" id="ARBA00022989"/>
    </source>
</evidence>
<gene>
    <name evidence="11" type="ORF">OXX778_LOCUS12189</name>
</gene>
<protein>
    <recommendedName>
        <fullName evidence="13">Transmembrane receptor</fullName>
    </recommendedName>
</protein>
<feature type="domain" description="WSC" evidence="10">
    <location>
        <begin position="240"/>
        <end position="327"/>
    </location>
</feature>
<feature type="domain" description="WSC" evidence="10">
    <location>
        <begin position="42"/>
        <end position="127"/>
    </location>
</feature>